<dbReference type="AlphaFoldDB" id="A0AAN8NLC6"/>
<evidence type="ECO:0000256" key="3">
    <source>
        <dbReference type="ARBA" id="ARBA00008640"/>
    </source>
</evidence>
<comment type="similarity">
    <text evidence="3">Belongs to the TVP38/TMEM64 family.</text>
</comment>
<keyword evidence="6 11" id="KW-0812">Transmembrane</keyword>
<gene>
    <name evidence="13" type="primary">TVP38_1</name>
    <name evidence="13" type="ORF">TWF506_006006</name>
</gene>
<keyword evidence="9 11" id="KW-0472">Membrane</keyword>
<comment type="function">
    <text evidence="1">Golgi membrane protein involved in vesicular trafficking and spindle migration.</text>
</comment>
<protein>
    <recommendedName>
        <fullName evidence="4">Golgi apparatus membrane protein TVP38</fullName>
    </recommendedName>
    <alternativeName>
        <fullName evidence="5">Golgi apparatus membrane protein tvp38</fullName>
    </alternativeName>
</protein>
<evidence type="ECO:0000313" key="14">
    <source>
        <dbReference type="Proteomes" id="UP001307849"/>
    </source>
</evidence>
<evidence type="ECO:0000256" key="4">
    <source>
        <dbReference type="ARBA" id="ARBA00013533"/>
    </source>
</evidence>
<evidence type="ECO:0000256" key="1">
    <source>
        <dbReference type="ARBA" id="ARBA00002978"/>
    </source>
</evidence>
<proteinExistence type="inferred from homology"/>
<comment type="subcellular location">
    <subcellularLocation>
        <location evidence="2">Golgi apparatus membrane</location>
        <topology evidence="2">Multi-pass membrane protein</topology>
    </subcellularLocation>
</comment>
<feature type="transmembrane region" description="Helical" evidence="11">
    <location>
        <begin position="84"/>
        <end position="104"/>
    </location>
</feature>
<dbReference type="InterPro" id="IPR051076">
    <property type="entry name" value="Golgi_membrane_TVP38/TMEM64"/>
</dbReference>
<evidence type="ECO:0000256" key="2">
    <source>
        <dbReference type="ARBA" id="ARBA00004653"/>
    </source>
</evidence>
<evidence type="ECO:0000313" key="13">
    <source>
        <dbReference type="EMBL" id="KAK6516095.1"/>
    </source>
</evidence>
<keyword evidence="14" id="KW-1185">Reference proteome</keyword>
<organism evidence="13 14">
    <name type="scientific">Arthrobotrys conoides</name>
    <dbReference type="NCBI Taxonomy" id="74498"/>
    <lineage>
        <taxon>Eukaryota</taxon>
        <taxon>Fungi</taxon>
        <taxon>Dikarya</taxon>
        <taxon>Ascomycota</taxon>
        <taxon>Pezizomycotina</taxon>
        <taxon>Orbiliomycetes</taxon>
        <taxon>Orbiliales</taxon>
        <taxon>Orbiliaceae</taxon>
        <taxon>Arthrobotrys</taxon>
    </lineage>
</organism>
<feature type="transmembrane region" description="Helical" evidence="11">
    <location>
        <begin position="187"/>
        <end position="205"/>
    </location>
</feature>
<feature type="domain" description="VTT" evidence="12">
    <location>
        <begin position="195"/>
        <end position="279"/>
    </location>
</feature>
<feature type="transmembrane region" description="Helical" evidence="11">
    <location>
        <begin position="124"/>
        <end position="142"/>
    </location>
</feature>
<evidence type="ECO:0000259" key="12">
    <source>
        <dbReference type="Pfam" id="PF09335"/>
    </source>
</evidence>
<keyword evidence="7 11" id="KW-1133">Transmembrane helix</keyword>
<dbReference type="InterPro" id="IPR032816">
    <property type="entry name" value="VTT_dom"/>
</dbReference>
<dbReference type="Proteomes" id="UP001307849">
    <property type="component" value="Unassembled WGS sequence"/>
</dbReference>
<dbReference type="Pfam" id="PF09335">
    <property type="entry name" value="VTT_dom"/>
    <property type="match status" value="1"/>
</dbReference>
<name>A0AAN8NLC6_9PEZI</name>
<evidence type="ECO:0000256" key="8">
    <source>
        <dbReference type="ARBA" id="ARBA00023034"/>
    </source>
</evidence>
<dbReference type="EMBL" id="JAVHJM010000003">
    <property type="protein sequence ID" value="KAK6516095.1"/>
    <property type="molecule type" value="Genomic_DNA"/>
</dbReference>
<evidence type="ECO:0000256" key="9">
    <source>
        <dbReference type="ARBA" id="ARBA00023136"/>
    </source>
</evidence>
<sequence length="371" mass="41633">MLLPSNHDTVPSELMLLRQSYRSFDQNSQTPYPSPPGLAFDLHITTIRDIRLPQDEPDQTSPIRLPQDEYEKTNYWKFIREKKYWPWWGALIILAALVVLMTVYHKDIVHWLQPVSTRIRSLSWGWIIPVLVLIALSFPPLFGHEIVIVLCGAVYGLWIGFGIVTAGTFSGESRCLPGKVKSVDTQLFTHIPHIVLTYFAFRTILRQRAENLERKNIDYAALARITREGGFWVVFIVRLSVIPGHFSTAVFAVCRVNFWAFAFASLVTLPKQLIIVYLGVIIGNENGGRLVSNIVLGVTFLITVLAGVYILWRLKITRRAMVLDAGLIGGGIKGEGREQTQVAAAEENEQTMQTGSESPEAVGRIETTSGV</sequence>
<evidence type="ECO:0000256" key="10">
    <source>
        <dbReference type="SAM" id="MobiDB-lite"/>
    </source>
</evidence>
<feature type="transmembrane region" description="Helical" evidence="11">
    <location>
        <begin position="147"/>
        <end position="167"/>
    </location>
</feature>
<evidence type="ECO:0000256" key="7">
    <source>
        <dbReference type="ARBA" id="ARBA00022989"/>
    </source>
</evidence>
<dbReference type="GO" id="GO:0000139">
    <property type="term" value="C:Golgi membrane"/>
    <property type="evidence" value="ECO:0007669"/>
    <property type="project" value="UniProtKB-SubCell"/>
</dbReference>
<dbReference type="PANTHER" id="PTHR47549:SF2">
    <property type="entry name" value="GOLGI APPARATUS MEMBRANE PROTEIN TVP38"/>
    <property type="match status" value="1"/>
</dbReference>
<feature type="transmembrane region" description="Helical" evidence="11">
    <location>
        <begin position="258"/>
        <end position="282"/>
    </location>
</feature>
<evidence type="ECO:0000256" key="5">
    <source>
        <dbReference type="ARBA" id="ARBA00020673"/>
    </source>
</evidence>
<dbReference type="PANTHER" id="PTHR47549">
    <property type="entry name" value="GOLGI APPARATUS MEMBRANE PROTEIN TVP38-RELATED"/>
    <property type="match status" value="1"/>
</dbReference>
<feature type="transmembrane region" description="Helical" evidence="11">
    <location>
        <begin position="231"/>
        <end position="252"/>
    </location>
</feature>
<reference evidence="13 14" key="1">
    <citation type="submission" date="2019-10" db="EMBL/GenBank/DDBJ databases">
        <authorList>
            <person name="Palmer J.M."/>
        </authorList>
    </citation>
    <scope>NUCLEOTIDE SEQUENCE [LARGE SCALE GENOMIC DNA]</scope>
    <source>
        <strain evidence="13 14">TWF506</strain>
    </source>
</reference>
<accession>A0AAN8NLC6</accession>
<evidence type="ECO:0000256" key="11">
    <source>
        <dbReference type="SAM" id="Phobius"/>
    </source>
</evidence>
<evidence type="ECO:0000256" key="6">
    <source>
        <dbReference type="ARBA" id="ARBA00022692"/>
    </source>
</evidence>
<feature type="region of interest" description="Disordered" evidence="10">
    <location>
        <begin position="339"/>
        <end position="371"/>
    </location>
</feature>
<keyword evidence="8" id="KW-0333">Golgi apparatus</keyword>
<comment type="caution">
    <text evidence="13">The sequence shown here is derived from an EMBL/GenBank/DDBJ whole genome shotgun (WGS) entry which is preliminary data.</text>
</comment>
<feature type="transmembrane region" description="Helical" evidence="11">
    <location>
        <begin position="294"/>
        <end position="312"/>
    </location>
</feature>